<comment type="caution">
    <text evidence="1">The sequence shown here is derived from an EMBL/GenBank/DDBJ whole genome shotgun (WGS) entry which is preliminary data.</text>
</comment>
<gene>
    <name evidence="1" type="ORF">H6G97_31095</name>
</gene>
<dbReference type="RefSeq" id="WP_190944313.1">
    <property type="nucleotide sequence ID" value="NZ_JACJSI010000113.1"/>
</dbReference>
<keyword evidence="2" id="KW-1185">Reference proteome</keyword>
<dbReference type="Proteomes" id="UP000623440">
    <property type="component" value="Unassembled WGS sequence"/>
</dbReference>
<proteinExistence type="predicted"/>
<evidence type="ECO:0000313" key="1">
    <source>
        <dbReference type="EMBL" id="MBD2533764.1"/>
    </source>
</evidence>
<dbReference type="InterPro" id="IPR011048">
    <property type="entry name" value="Haem_d1_sf"/>
</dbReference>
<name>A0ABR8DWZ7_9NOSO</name>
<reference evidence="1 2" key="1">
    <citation type="journal article" date="2020" name="ISME J.">
        <title>Comparative genomics reveals insights into cyanobacterial evolution and habitat adaptation.</title>
        <authorList>
            <person name="Chen M.Y."/>
            <person name="Teng W.K."/>
            <person name="Zhao L."/>
            <person name="Hu C.X."/>
            <person name="Zhou Y.K."/>
            <person name="Han B.P."/>
            <person name="Song L.R."/>
            <person name="Shu W.S."/>
        </authorList>
    </citation>
    <scope>NUCLEOTIDE SEQUENCE [LARGE SCALE GENOMIC DNA]</scope>
    <source>
        <strain evidence="1 2">FACHB-838</strain>
    </source>
</reference>
<dbReference type="EMBL" id="JACJSI010000113">
    <property type="protein sequence ID" value="MBD2533764.1"/>
    <property type="molecule type" value="Genomic_DNA"/>
</dbReference>
<evidence type="ECO:0000313" key="2">
    <source>
        <dbReference type="Proteomes" id="UP000623440"/>
    </source>
</evidence>
<dbReference type="SUPFAM" id="SSF51004">
    <property type="entry name" value="C-terminal (heme d1) domain of cytochrome cd1-nitrite reductase"/>
    <property type="match status" value="1"/>
</dbReference>
<protein>
    <submittedName>
        <fullName evidence="1">Uncharacterized protein</fullName>
    </submittedName>
</protein>
<dbReference type="PROSITE" id="PS51318">
    <property type="entry name" value="TAT"/>
    <property type="match status" value="1"/>
</dbReference>
<dbReference type="InterPro" id="IPR006311">
    <property type="entry name" value="TAT_signal"/>
</dbReference>
<sequence>MKLKLTRRQFGQLALASTTAATVGLVYSRTLAQSNTGTVILGIKTGISDNDIDTNLDSNTTDLVNTSQTTTDPSILQPIIVESCNVSTGEIKTVLTTAPILETCERLSGFAFINGQLIAAASYICTRNKKDNKVRLIDLNSLETVDISGLKNNEDVYQLIRLKDGSLGGLVGKEKGKGLSRIVTIDFKTGQITDRSKIPEQKRVTAVAECPDGSFYGINTNKVGETSLSEIGQEESKKMKSQGKTLNNGCDGLICTSSNELFALVAFRYEYPKYLHRINKGNGEMERIKGFDVAKITLA</sequence>
<accession>A0ABR8DWZ7</accession>
<organism evidence="1 2">
    <name type="scientific">Nostoc flagelliforme FACHB-838</name>
    <dbReference type="NCBI Taxonomy" id="2692904"/>
    <lineage>
        <taxon>Bacteria</taxon>
        <taxon>Bacillati</taxon>
        <taxon>Cyanobacteriota</taxon>
        <taxon>Cyanophyceae</taxon>
        <taxon>Nostocales</taxon>
        <taxon>Nostocaceae</taxon>
        <taxon>Nostoc</taxon>
    </lineage>
</organism>